<feature type="domain" description="Thioesterase" evidence="3">
    <location>
        <begin position="53"/>
        <end position="129"/>
    </location>
</feature>
<dbReference type="Pfam" id="PF03061">
    <property type="entry name" value="4HBT"/>
    <property type="match status" value="1"/>
</dbReference>
<dbReference type="Proteomes" id="UP000267128">
    <property type="component" value="Unassembled WGS sequence"/>
</dbReference>
<dbReference type="PANTHER" id="PTHR21660">
    <property type="entry name" value="THIOESTERASE SUPERFAMILY MEMBER-RELATED"/>
    <property type="match status" value="1"/>
</dbReference>
<reference evidence="4 5" key="1">
    <citation type="submission" date="2018-11" db="EMBL/GenBank/DDBJ databases">
        <authorList>
            <person name="Li F."/>
        </authorList>
    </citation>
    <scope>NUCLEOTIDE SEQUENCE [LARGE SCALE GENOMIC DNA]</scope>
    <source>
        <strain evidence="4 5">Gsoil 097</strain>
    </source>
</reference>
<keyword evidence="2" id="KW-0378">Hydrolase</keyword>
<name>A0A3N0CR27_9ACTN</name>
<dbReference type="GO" id="GO:0047617">
    <property type="term" value="F:fatty acyl-CoA hydrolase activity"/>
    <property type="evidence" value="ECO:0007669"/>
    <property type="project" value="InterPro"/>
</dbReference>
<comment type="caution">
    <text evidence="4">The sequence shown here is derived from an EMBL/GenBank/DDBJ whole genome shotgun (WGS) entry which is preliminary data.</text>
</comment>
<dbReference type="InterPro" id="IPR006683">
    <property type="entry name" value="Thioestr_dom"/>
</dbReference>
<dbReference type="Gene3D" id="3.10.129.10">
    <property type="entry name" value="Hotdog Thioesterase"/>
    <property type="match status" value="1"/>
</dbReference>
<dbReference type="EMBL" id="RJSE01000003">
    <property type="protein sequence ID" value="RNL65363.1"/>
    <property type="molecule type" value="Genomic_DNA"/>
</dbReference>
<dbReference type="InterPro" id="IPR003736">
    <property type="entry name" value="PAAI_dom"/>
</dbReference>
<proteinExistence type="inferred from homology"/>
<dbReference type="InterPro" id="IPR039298">
    <property type="entry name" value="ACOT13"/>
</dbReference>
<gene>
    <name evidence="4" type="ORF">EFK50_05235</name>
</gene>
<dbReference type="PANTHER" id="PTHR21660:SF1">
    <property type="entry name" value="ACYL-COENZYME A THIOESTERASE 13"/>
    <property type="match status" value="1"/>
</dbReference>
<protein>
    <submittedName>
        <fullName evidence="4">PaaI family thioesterase</fullName>
    </submittedName>
</protein>
<organism evidence="4 5">
    <name type="scientific">Nocardioides marmoriginsengisoli</name>
    <dbReference type="NCBI Taxonomy" id="661483"/>
    <lineage>
        <taxon>Bacteria</taxon>
        <taxon>Bacillati</taxon>
        <taxon>Actinomycetota</taxon>
        <taxon>Actinomycetes</taxon>
        <taxon>Propionibacteriales</taxon>
        <taxon>Nocardioidaceae</taxon>
        <taxon>Nocardioides</taxon>
    </lineage>
</organism>
<accession>A0A3N0CR27</accession>
<comment type="similarity">
    <text evidence="1">Belongs to the thioesterase PaaI family.</text>
</comment>
<dbReference type="RefSeq" id="WP_123226466.1">
    <property type="nucleotide sequence ID" value="NZ_RJSE01000003.1"/>
</dbReference>
<evidence type="ECO:0000313" key="4">
    <source>
        <dbReference type="EMBL" id="RNL65363.1"/>
    </source>
</evidence>
<dbReference type="NCBIfam" id="TIGR00369">
    <property type="entry name" value="unchar_dom_1"/>
    <property type="match status" value="1"/>
</dbReference>
<dbReference type="OrthoDB" id="3477511at2"/>
<dbReference type="AlphaFoldDB" id="A0A3N0CR27"/>
<evidence type="ECO:0000256" key="1">
    <source>
        <dbReference type="ARBA" id="ARBA00008324"/>
    </source>
</evidence>
<evidence type="ECO:0000313" key="5">
    <source>
        <dbReference type="Proteomes" id="UP000267128"/>
    </source>
</evidence>
<dbReference type="SUPFAM" id="SSF54637">
    <property type="entry name" value="Thioesterase/thiol ester dehydrase-isomerase"/>
    <property type="match status" value="1"/>
</dbReference>
<sequence length="140" mass="14061">MSDLDDGARAWIDLVVAGSPVAKALGVEVVAAEVDRVRVRVPYDDGLTTVPETVHGGVIATLIDIAGAASSASGLTAGDGATGGATSHLSVTYLAPARGDLEAVATVVHRSRSMSQSDVAVRAVGGDLVAVGQVTSRVFH</sequence>
<dbReference type="InterPro" id="IPR029069">
    <property type="entry name" value="HotDog_dom_sf"/>
</dbReference>
<dbReference type="CDD" id="cd03443">
    <property type="entry name" value="PaaI_thioesterase"/>
    <property type="match status" value="1"/>
</dbReference>
<keyword evidence="5" id="KW-1185">Reference proteome</keyword>
<evidence type="ECO:0000259" key="3">
    <source>
        <dbReference type="Pfam" id="PF03061"/>
    </source>
</evidence>
<evidence type="ECO:0000256" key="2">
    <source>
        <dbReference type="ARBA" id="ARBA00022801"/>
    </source>
</evidence>